<keyword evidence="3" id="KW-1185">Reference proteome</keyword>
<name>A0ABV0AB54_9FLAO</name>
<protein>
    <submittedName>
        <fullName evidence="2">Uncharacterized protein</fullName>
    </submittedName>
</protein>
<dbReference type="EMBL" id="JAZHYP010000005">
    <property type="protein sequence ID" value="MEN3324338.1"/>
    <property type="molecule type" value="Genomic_DNA"/>
</dbReference>
<accession>A0ABV0AB54</accession>
<evidence type="ECO:0000313" key="2">
    <source>
        <dbReference type="EMBL" id="MEN3324338.1"/>
    </source>
</evidence>
<sequence>MVLNSIEKLLEKYENGETSLKEEEQLKNYFSQETVAPHLEMYKPMFTYFSVSKQEQFTKPLPLNFDSYRGKKVFIYKWIAVAAVVVLILGVYFKEPAVSSYEEYAYGTYNNPEDALNEVTKQLVMISNHFNKGISTVNYLEEVNKGTETLGYLNEIESATSIIFKK</sequence>
<evidence type="ECO:0000313" key="3">
    <source>
        <dbReference type="Proteomes" id="UP001416393"/>
    </source>
</evidence>
<keyword evidence="1" id="KW-0472">Membrane</keyword>
<keyword evidence="1" id="KW-0812">Transmembrane</keyword>
<reference evidence="2 3" key="1">
    <citation type="submission" date="2024-01" db="EMBL/GenBank/DDBJ databases">
        <title>Mariniflexile litorale sp. nov., isolated from the shallow sediments of the Sea of Japan.</title>
        <authorList>
            <person name="Romanenko L."/>
            <person name="Bystritskaya E."/>
            <person name="Isaeva M."/>
        </authorList>
    </citation>
    <scope>NUCLEOTIDE SEQUENCE [LARGE SCALE GENOMIC DNA]</scope>
    <source>
        <strain evidence="2 3">KCTC 32427</strain>
    </source>
</reference>
<gene>
    <name evidence="2" type="ORF">VP395_11420</name>
</gene>
<organism evidence="2 3">
    <name type="scientific">Mariniflexile soesokkakense</name>
    <dbReference type="NCBI Taxonomy" id="1343160"/>
    <lineage>
        <taxon>Bacteria</taxon>
        <taxon>Pseudomonadati</taxon>
        <taxon>Bacteroidota</taxon>
        <taxon>Flavobacteriia</taxon>
        <taxon>Flavobacteriales</taxon>
        <taxon>Flavobacteriaceae</taxon>
        <taxon>Mariniflexile</taxon>
    </lineage>
</organism>
<feature type="transmembrane region" description="Helical" evidence="1">
    <location>
        <begin position="74"/>
        <end position="93"/>
    </location>
</feature>
<dbReference type="Proteomes" id="UP001416393">
    <property type="component" value="Unassembled WGS sequence"/>
</dbReference>
<comment type="caution">
    <text evidence="2">The sequence shown here is derived from an EMBL/GenBank/DDBJ whole genome shotgun (WGS) entry which is preliminary data.</text>
</comment>
<keyword evidence="1" id="KW-1133">Transmembrane helix</keyword>
<dbReference type="RefSeq" id="WP_346242142.1">
    <property type="nucleotide sequence ID" value="NZ_JAZHYP010000005.1"/>
</dbReference>
<proteinExistence type="predicted"/>
<evidence type="ECO:0000256" key="1">
    <source>
        <dbReference type="SAM" id="Phobius"/>
    </source>
</evidence>